<dbReference type="EMBL" id="BGPR01000280">
    <property type="protein sequence ID" value="GBM10116.1"/>
    <property type="molecule type" value="Genomic_DNA"/>
</dbReference>
<dbReference type="AlphaFoldDB" id="A0A4Y2D1W8"/>
<accession>A0A4Y2D1W8</accession>
<proteinExistence type="predicted"/>
<reference evidence="2 3" key="1">
    <citation type="journal article" date="2019" name="Sci. Rep.">
        <title>Orb-weaving spider Araneus ventricosus genome elucidates the spidroin gene catalogue.</title>
        <authorList>
            <person name="Kono N."/>
            <person name="Nakamura H."/>
            <person name="Ohtoshi R."/>
            <person name="Moran D.A.P."/>
            <person name="Shinohara A."/>
            <person name="Yoshida Y."/>
            <person name="Fujiwara M."/>
            <person name="Mori M."/>
            <person name="Tomita M."/>
            <person name="Arakawa K."/>
        </authorList>
    </citation>
    <scope>NUCLEOTIDE SEQUENCE [LARGE SCALE GENOMIC DNA]</scope>
</reference>
<dbReference type="Proteomes" id="UP000499080">
    <property type="component" value="Unassembled WGS sequence"/>
</dbReference>
<gene>
    <name evidence="2" type="ORF">AVEN_92932_1</name>
</gene>
<evidence type="ECO:0000313" key="3">
    <source>
        <dbReference type="Proteomes" id="UP000499080"/>
    </source>
</evidence>
<evidence type="ECO:0000313" key="2">
    <source>
        <dbReference type="EMBL" id="GBM10116.1"/>
    </source>
</evidence>
<organism evidence="2 3">
    <name type="scientific">Araneus ventricosus</name>
    <name type="common">Orbweaver spider</name>
    <name type="synonym">Epeira ventricosa</name>
    <dbReference type="NCBI Taxonomy" id="182803"/>
    <lineage>
        <taxon>Eukaryota</taxon>
        <taxon>Metazoa</taxon>
        <taxon>Ecdysozoa</taxon>
        <taxon>Arthropoda</taxon>
        <taxon>Chelicerata</taxon>
        <taxon>Arachnida</taxon>
        <taxon>Araneae</taxon>
        <taxon>Araneomorphae</taxon>
        <taxon>Entelegynae</taxon>
        <taxon>Araneoidea</taxon>
        <taxon>Araneidae</taxon>
        <taxon>Araneus</taxon>
    </lineage>
</organism>
<protein>
    <submittedName>
        <fullName evidence="2">Uncharacterized protein</fullName>
    </submittedName>
</protein>
<evidence type="ECO:0000256" key="1">
    <source>
        <dbReference type="SAM" id="MobiDB-lite"/>
    </source>
</evidence>
<keyword evidence="3" id="KW-1185">Reference proteome</keyword>
<comment type="caution">
    <text evidence="2">The sequence shown here is derived from an EMBL/GenBank/DDBJ whole genome shotgun (WGS) entry which is preliminary data.</text>
</comment>
<name>A0A4Y2D1W8_ARAVE</name>
<sequence length="83" mass="9403">MGTFGTDLAILNRHQMTRTTSELSPLFKIRYHTIGWTLALPVIKRAKGPLHDGSSEESGFEPGAFRIRGRHLTTRQQRPPDFV</sequence>
<feature type="region of interest" description="Disordered" evidence="1">
    <location>
        <begin position="48"/>
        <end position="83"/>
    </location>
</feature>